<dbReference type="AlphaFoldDB" id="A0A1H9M0J9"/>
<evidence type="ECO:0000313" key="2">
    <source>
        <dbReference type="EMBL" id="SER17119.1"/>
    </source>
</evidence>
<evidence type="ECO:0000313" key="3">
    <source>
        <dbReference type="Proteomes" id="UP000199021"/>
    </source>
</evidence>
<keyword evidence="1" id="KW-0472">Membrane</keyword>
<reference evidence="3" key="1">
    <citation type="submission" date="2016-10" db="EMBL/GenBank/DDBJ databases">
        <authorList>
            <person name="Varghese N."/>
            <person name="Submissions S."/>
        </authorList>
    </citation>
    <scope>NUCLEOTIDE SEQUENCE [LARGE SCALE GENOMIC DNA]</scope>
    <source>
        <strain evidence="3">DSM 24740</strain>
    </source>
</reference>
<dbReference type="RefSeq" id="WP_262490483.1">
    <property type="nucleotide sequence ID" value="NZ_FOFB01000026.1"/>
</dbReference>
<sequence length="40" mass="4835">MDFWTSFPYWGILLLIGINTWLVIRRDIEVEEREGAELDH</sequence>
<organism evidence="2 3">
    <name type="scientific">Neolewinella agarilytica</name>
    <dbReference type="NCBI Taxonomy" id="478744"/>
    <lineage>
        <taxon>Bacteria</taxon>
        <taxon>Pseudomonadati</taxon>
        <taxon>Bacteroidota</taxon>
        <taxon>Saprospiria</taxon>
        <taxon>Saprospirales</taxon>
        <taxon>Lewinellaceae</taxon>
        <taxon>Neolewinella</taxon>
    </lineage>
</organism>
<keyword evidence="3" id="KW-1185">Reference proteome</keyword>
<keyword evidence="1" id="KW-1133">Transmembrane helix</keyword>
<name>A0A1H9M0J9_9BACT</name>
<keyword evidence="1" id="KW-0812">Transmembrane</keyword>
<evidence type="ECO:0000256" key="1">
    <source>
        <dbReference type="SAM" id="Phobius"/>
    </source>
</evidence>
<proteinExistence type="predicted"/>
<dbReference type="EMBL" id="FOFB01000026">
    <property type="protein sequence ID" value="SER17119.1"/>
    <property type="molecule type" value="Genomic_DNA"/>
</dbReference>
<dbReference type="Proteomes" id="UP000199021">
    <property type="component" value="Unassembled WGS sequence"/>
</dbReference>
<dbReference type="STRING" id="478744.SAMN05444359_12664"/>
<protein>
    <submittedName>
        <fullName evidence="2">Uncharacterized protein</fullName>
    </submittedName>
</protein>
<feature type="transmembrane region" description="Helical" evidence="1">
    <location>
        <begin position="6"/>
        <end position="24"/>
    </location>
</feature>
<accession>A0A1H9M0J9</accession>
<dbReference type="InParanoid" id="A0A1H9M0J9"/>
<gene>
    <name evidence="2" type="ORF">SAMN05444359_12664</name>
</gene>